<evidence type="ECO:0000256" key="2">
    <source>
        <dbReference type="ARBA" id="ARBA00018339"/>
    </source>
</evidence>
<sequence>MKKHVSRKLKSSWRKHIDTSEVDAFLEQQRQDERIGQTADQPDNELFSEERKPGKPKTTLRELRRKQFAETPKSLLPLKNTSQVRDPIVKRNVKQSSSIPAKQGGGTFRPQRKRPLCRKNVCDVTMQEDMWNDESGGVPKPLQSEWIDKEQVLHTLRHSGKPLVKQPGKIVTGKEKAAASNLPHQGTSYNPAIDDYLELKNQAVEEERSIRKRQAHFDRVVTNMFAKEEPAERRARQFKELTEGLIEAQEPESDPEQDEAGTEQNSETLKAKRKANKVHKSLNKRRTQFQEARERYQLKTELKKMMEINRLTEISNEVQNAEAKLAVRKLKAAKKKVAAATETLPIDFIEPERLSGNLRTIQPNKDLIATGLPKLRQASVIKKSRAEVQRKKSRSLKKVRYVRRSHKDADD</sequence>
<dbReference type="GO" id="GO:0006364">
    <property type="term" value="P:rRNA processing"/>
    <property type="evidence" value="ECO:0007669"/>
    <property type="project" value="TreeGrafter"/>
</dbReference>
<dbReference type="PANTHER" id="PTHR14211:SF7">
    <property type="entry name" value="RIBOSOME BIOGENESIS PROTEIN NOP53"/>
    <property type="match status" value="1"/>
</dbReference>
<dbReference type="STRING" id="7167.A0A182F5U1"/>
<protein>
    <recommendedName>
        <fullName evidence="2 5">Ribosome biogenesis protein NOP53</fullName>
    </recommendedName>
</protein>
<evidence type="ECO:0000256" key="6">
    <source>
        <dbReference type="SAM" id="MobiDB-lite"/>
    </source>
</evidence>
<comment type="subcellular location">
    <subcellularLocation>
        <location evidence="5">Nucleus</location>
        <location evidence="5">Nucleolus</location>
    </subcellularLocation>
    <subcellularLocation>
        <location evidence="5">Nucleus</location>
        <location evidence="5">Nucleoplasm</location>
    </subcellularLocation>
</comment>
<comment type="similarity">
    <text evidence="1 5">Belongs to the NOP53 family.</text>
</comment>
<dbReference type="GO" id="GO:0008097">
    <property type="term" value="F:5S rRNA binding"/>
    <property type="evidence" value="ECO:0007669"/>
    <property type="project" value="TreeGrafter"/>
</dbReference>
<accession>A0A182F5U1</accession>
<dbReference type="VEuPathDB" id="VectorBase:AALB20_026940"/>
<feature type="region of interest" description="Disordered" evidence="6">
    <location>
        <begin position="381"/>
        <end position="411"/>
    </location>
</feature>
<evidence type="ECO:0000256" key="1">
    <source>
        <dbReference type="ARBA" id="ARBA00008838"/>
    </source>
</evidence>
<dbReference type="InterPro" id="IPR011687">
    <property type="entry name" value="Nop53/GLTSCR2"/>
</dbReference>
<evidence type="ECO:0000313" key="8">
    <source>
        <dbReference type="Proteomes" id="UP000069272"/>
    </source>
</evidence>
<dbReference type="GO" id="GO:0005730">
    <property type="term" value="C:nucleolus"/>
    <property type="evidence" value="ECO:0007669"/>
    <property type="project" value="UniProtKB-SubCell"/>
</dbReference>
<organism evidence="7 8">
    <name type="scientific">Anopheles albimanus</name>
    <name type="common">New world malaria mosquito</name>
    <dbReference type="NCBI Taxonomy" id="7167"/>
    <lineage>
        <taxon>Eukaryota</taxon>
        <taxon>Metazoa</taxon>
        <taxon>Ecdysozoa</taxon>
        <taxon>Arthropoda</taxon>
        <taxon>Hexapoda</taxon>
        <taxon>Insecta</taxon>
        <taxon>Pterygota</taxon>
        <taxon>Neoptera</taxon>
        <taxon>Endopterygota</taxon>
        <taxon>Diptera</taxon>
        <taxon>Nematocera</taxon>
        <taxon>Culicoidea</taxon>
        <taxon>Culicidae</taxon>
        <taxon>Anophelinae</taxon>
        <taxon>Anopheles</taxon>
    </lineage>
</organism>
<dbReference type="GO" id="GO:0005654">
    <property type="term" value="C:nucleoplasm"/>
    <property type="evidence" value="ECO:0007669"/>
    <property type="project" value="UniProtKB-SubCell"/>
</dbReference>
<feature type="compositionally biased region" description="Basic residues" evidence="6">
    <location>
        <begin position="391"/>
        <end position="411"/>
    </location>
</feature>
<feature type="compositionally biased region" description="Basic and acidic residues" evidence="6">
    <location>
        <begin position="48"/>
        <end position="68"/>
    </location>
</feature>
<dbReference type="EnsemblMetazoa" id="AALB001836-RA">
    <property type="protein sequence ID" value="AALB001836-PA"/>
    <property type="gene ID" value="AALB001836"/>
</dbReference>
<dbReference type="Proteomes" id="UP000069272">
    <property type="component" value="Chromosome 2L"/>
</dbReference>
<reference evidence="7 8" key="1">
    <citation type="journal article" date="2017" name="G3 (Bethesda)">
        <title>The Physical Genome Mapping of Anopheles albimanus Corrected Scaffold Misassemblies and Identified Interarm Rearrangements in Genus Anopheles.</title>
        <authorList>
            <person name="Artemov G.N."/>
            <person name="Peery A.N."/>
            <person name="Jiang X."/>
            <person name="Tu Z."/>
            <person name="Stegniy V.N."/>
            <person name="Sharakhova M.V."/>
            <person name="Sharakhov I.V."/>
        </authorList>
    </citation>
    <scope>NUCLEOTIDE SEQUENCE [LARGE SCALE GENOMIC DNA]</scope>
    <source>
        <strain evidence="7 8">ALBI9_A</strain>
    </source>
</reference>
<dbReference type="AlphaFoldDB" id="A0A182F5U1"/>
<dbReference type="PANTHER" id="PTHR14211">
    <property type="entry name" value="GLIOMA SUPPRESSOR CANDIDATE REGION GENE 2"/>
    <property type="match status" value="1"/>
</dbReference>
<keyword evidence="4 5" id="KW-0539">Nucleus</keyword>
<dbReference type="GO" id="GO:0000027">
    <property type="term" value="P:ribosomal large subunit assembly"/>
    <property type="evidence" value="ECO:0007669"/>
    <property type="project" value="UniProtKB-UniRule"/>
</dbReference>
<keyword evidence="8" id="KW-1185">Reference proteome</keyword>
<dbReference type="Pfam" id="PF07767">
    <property type="entry name" value="Nop53"/>
    <property type="match status" value="1"/>
</dbReference>
<feature type="region of interest" description="Disordered" evidence="6">
    <location>
        <begin position="247"/>
        <end position="291"/>
    </location>
</feature>
<dbReference type="PIRSF" id="PIRSF017302">
    <property type="entry name" value="Gltscr2"/>
    <property type="match status" value="1"/>
</dbReference>
<evidence type="ECO:0000256" key="4">
    <source>
        <dbReference type="ARBA" id="ARBA00023242"/>
    </source>
</evidence>
<reference evidence="7" key="2">
    <citation type="submission" date="2022-08" db="UniProtKB">
        <authorList>
            <consortium name="EnsemblMetazoa"/>
        </authorList>
    </citation>
    <scope>IDENTIFICATION</scope>
    <source>
        <strain evidence="7">STECLA/ALBI9_A</strain>
    </source>
</reference>
<feature type="region of interest" description="Disordered" evidence="6">
    <location>
        <begin position="20"/>
        <end position="114"/>
    </location>
</feature>
<keyword evidence="3 5" id="KW-0690">Ribosome biogenesis</keyword>
<proteinExistence type="inferred from homology"/>
<evidence type="ECO:0000256" key="5">
    <source>
        <dbReference type="PIRNR" id="PIRNR017302"/>
    </source>
</evidence>
<dbReference type="VEuPathDB" id="VectorBase:AALB001836"/>
<feature type="compositionally biased region" description="Basic residues" evidence="6">
    <location>
        <begin position="271"/>
        <end position="287"/>
    </location>
</feature>
<name>A0A182F5U1_ANOAL</name>
<evidence type="ECO:0000256" key="3">
    <source>
        <dbReference type="ARBA" id="ARBA00022517"/>
    </source>
</evidence>
<feature type="compositionally biased region" description="Acidic residues" evidence="6">
    <location>
        <begin position="249"/>
        <end position="261"/>
    </location>
</feature>
<evidence type="ECO:0000313" key="7">
    <source>
        <dbReference type="EnsemblMetazoa" id="AALB001836-PA"/>
    </source>
</evidence>
<comment type="function">
    <text evidence="5">May play a role in ribosome biogenesis.</text>
</comment>
<feature type="region of interest" description="Disordered" evidence="6">
    <location>
        <begin position="158"/>
        <end position="190"/>
    </location>
</feature>